<gene>
    <name evidence="2" type="ordered locus">AM1_1329</name>
</gene>
<organism evidence="2 3">
    <name type="scientific">Acaryochloris marina (strain MBIC 11017)</name>
    <dbReference type="NCBI Taxonomy" id="329726"/>
    <lineage>
        <taxon>Bacteria</taxon>
        <taxon>Bacillati</taxon>
        <taxon>Cyanobacteriota</taxon>
        <taxon>Cyanophyceae</taxon>
        <taxon>Acaryochloridales</taxon>
        <taxon>Acaryochloridaceae</taxon>
        <taxon>Acaryochloris</taxon>
    </lineage>
</organism>
<feature type="domain" description="SnoaL-like" evidence="1">
    <location>
        <begin position="11"/>
        <end position="121"/>
    </location>
</feature>
<dbReference type="Pfam" id="PF12680">
    <property type="entry name" value="SnoaL_2"/>
    <property type="match status" value="1"/>
</dbReference>
<keyword evidence="3" id="KW-1185">Reference proteome</keyword>
<dbReference type="InterPro" id="IPR032710">
    <property type="entry name" value="NTF2-like_dom_sf"/>
</dbReference>
<evidence type="ECO:0000259" key="1">
    <source>
        <dbReference type="Pfam" id="PF12680"/>
    </source>
</evidence>
<proteinExistence type="predicted"/>
<dbReference type="HOGENOM" id="CLU_1792243_0_0_3"/>
<dbReference type="STRING" id="329726.AM1_1329"/>
<protein>
    <recommendedName>
        <fullName evidence="1">SnoaL-like domain-containing protein</fullName>
    </recommendedName>
</protein>
<dbReference type="InterPro" id="IPR037401">
    <property type="entry name" value="SnoaL-like"/>
</dbReference>
<reference evidence="2 3" key="1">
    <citation type="journal article" date="2008" name="Proc. Natl. Acad. Sci. U.S.A.">
        <title>Niche adaptation and genome expansion in the chlorophyll d-producing cyanobacterium Acaryochloris marina.</title>
        <authorList>
            <person name="Swingley W.D."/>
            <person name="Chen M."/>
            <person name="Cheung P.C."/>
            <person name="Conrad A.L."/>
            <person name="Dejesa L.C."/>
            <person name="Hao J."/>
            <person name="Honchak B.M."/>
            <person name="Karbach L.E."/>
            <person name="Kurdoglu A."/>
            <person name="Lahiri S."/>
            <person name="Mastrian S.D."/>
            <person name="Miyashita H."/>
            <person name="Page L."/>
            <person name="Ramakrishna P."/>
            <person name="Satoh S."/>
            <person name="Sattley W.M."/>
            <person name="Shimada Y."/>
            <person name="Taylor H.L."/>
            <person name="Tomo T."/>
            <person name="Tsuchiya T."/>
            <person name="Wang Z.T."/>
            <person name="Raymond J."/>
            <person name="Mimuro M."/>
            <person name="Blankenship R.E."/>
            <person name="Touchman J.W."/>
        </authorList>
    </citation>
    <scope>NUCLEOTIDE SEQUENCE [LARGE SCALE GENOMIC DNA]</scope>
    <source>
        <strain evidence="3">MBIC 11017</strain>
    </source>
</reference>
<dbReference type="Proteomes" id="UP000000268">
    <property type="component" value="Chromosome"/>
</dbReference>
<dbReference type="KEGG" id="amr:AM1_1329"/>
<accession>B0C5C3</accession>
<evidence type="ECO:0000313" key="2">
    <source>
        <dbReference type="EMBL" id="ABW26363.1"/>
    </source>
</evidence>
<dbReference type="eggNOG" id="COG3631">
    <property type="taxonomic scope" value="Bacteria"/>
</dbReference>
<name>B0C5C3_ACAM1</name>
<dbReference type="RefSeq" id="WP_012161899.1">
    <property type="nucleotide sequence ID" value="NC_009925.1"/>
</dbReference>
<dbReference type="EMBL" id="CP000828">
    <property type="protein sequence ID" value="ABW26363.1"/>
    <property type="molecule type" value="Genomic_DNA"/>
</dbReference>
<dbReference type="SUPFAM" id="SSF54427">
    <property type="entry name" value="NTF2-like"/>
    <property type="match status" value="1"/>
</dbReference>
<dbReference type="Gene3D" id="3.10.450.50">
    <property type="match status" value="1"/>
</dbReference>
<dbReference type="AlphaFoldDB" id="B0C5C3"/>
<dbReference type="OrthoDB" id="3681559at2"/>
<sequence>MNQAEQNKATVQRFFKALEAENPEQVATFFAEDGVHISPYHCNVFPTGAQGRDGIRDYWAPTFPNFDGMTFPIHELYAMEGGNMVFVRYTGRIKLKDNAGWYENDYYSTFKFNKAGEITEYVEIFNPVTAAHGFGLLDQLVASS</sequence>
<evidence type="ECO:0000313" key="3">
    <source>
        <dbReference type="Proteomes" id="UP000000268"/>
    </source>
</evidence>